<keyword evidence="1" id="KW-1133">Transmembrane helix</keyword>
<name>A0A8C6VV64_NOTFU</name>
<dbReference type="Proteomes" id="UP000694548">
    <property type="component" value="Chromosome sgr16"/>
</dbReference>
<dbReference type="AlphaFoldDB" id="A0A8C6VV64"/>
<accession>A0A8C6VV64</accession>
<evidence type="ECO:0000313" key="2">
    <source>
        <dbReference type="Ensembl" id="ENSNFUP00015042290.1"/>
    </source>
</evidence>
<feature type="transmembrane region" description="Helical" evidence="1">
    <location>
        <begin position="47"/>
        <end position="67"/>
    </location>
</feature>
<keyword evidence="3" id="KW-1185">Reference proteome</keyword>
<keyword evidence="1" id="KW-0472">Membrane</keyword>
<evidence type="ECO:0008006" key="4">
    <source>
        <dbReference type="Google" id="ProtNLM"/>
    </source>
</evidence>
<keyword evidence="1" id="KW-0812">Transmembrane</keyword>
<sequence length="133" mass="14498">MTQRAAQGAFTALRVIFFGPGGAAQTTSLKSKALEFLRRLKMSVELVIALAALLSWVVVGVVMFDFVEYKAVPGESQTPQMRANVSQRFSDIQQIVTDPVQAVNNAVDEVSSLLNKFQGTSSMRNVFIKLGNT</sequence>
<proteinExistence type="predicted"/>
<protein>
    <recommendedName>
        <fullName evidence="4">Triadin</fullName>
    </recommendedName>
</protein>
<reference evidence="2" key="3">
    <citation type="submission" date="2025-09" db="UniProtKB">
        <authorList>
            <consortium name="Ensembl"/>
        </authorList>
    </citation>
    <scope>IDENTIFICATION</scope>
</reference>
<reference evidence="2" key="1">
    <citation type="submission" date="2014-08" db="EMBL/GenBank/DDBJ databases">
        <authorList>
            <person name="Senf B."/>
            <person name="Petzold A."/>
            <person name="Downie B.R."/>
            <person name="Koch P."/>
            <person name="Platzer M."/>
        </authorList>
    </citation>
    <scope>NUCLEOTIDE SEQUENCE [LARGE SCALE GENOMIC DNA]</scope>
    <source>
        <strain evidence="2">GRZ</strain>
    </source>
</reference>
<evidence type="ECO:0000313" key="3">
    <source>
        <dbReference type="Proteomes" id="UP000694548"/>
    </source>
</evidence>
<evidence type="ECO:0000256" key="1">
    <source>
        <dbReference type="SAM" id="Phobius"/>
    </source>
</evidence>
<dbReference type="Ensembl" id="ENSNFUT00015044151.1">
    <property type="protein sequence ID" value="ENSNFUP00015042290.1"/>
    <property type="gene ID" value="ENSNFUG00015020269.1"/>
</dbReference>
<organism evidence="2 3">
    <name type="scientific">Nothobranchius furzeri</name>
    <name type="common">Turquoise killifish</name>
    <dbReference type="NCBI Taxonomy" id="105023"/>
    <lineage>
        <taxon>Eukaryota</taxon>
        <taxon>Metazoa</taxon>
        <taxon>Chordata</taxon>
        <taxon>Craniata</taxon>
        <taxon>Vertebrata</taxon>
        <taxon>Euteleostomi</taxon>
        <taxon>Actinopterygii</taxon>
        <taxon>Neopterygii</taxon>
        <taxon>Teleostei</taxon>
        <taxon>Neoteleostei</taxon>
        <taxon>Acanthomorphata</taxon>
        <taxon>Ovalentaria</taxon>
        <taxon>Atherinomorphae</taxon>
        <taxon>Cyprinodontiformes</taxon>
        <taxon>Nothobranchiidae</taxon>
        <taxon>Nothobranchius</taxon>
    </lineage>
</organism>
<reference evidence="2" key="2">
    <citation type="submission" date="2025-08" db="UniProtKB">
        <authorList>
            <consortium name="Ensembl"/>
        </authorList>
    </citation>
    <scope>IDENTIFICATION</scope>
</reference>
<dbReference type="GeneTree" id="ENSGT01010000230037"/>